<dbReference type="PROSITE" id="PS51201">
    <property type="entry name" value="RCK_N"/>
    <property type="match status" value="1"/>
</dbReference>
<reference evidence="5 6" key="1">
    <citation type="submission" date="2020-04" db="EMBL/GenBank/DDBJ databases">
        <title>Draft genome of Leeia sp. IMCC25680.</title>
        <authorList>
            <person name="Song J."/>
            <person name="Cho J.-C."/>
        </authorList>
    </citation>
    <scope>NUCLEOTIDE SEQUENCE [LARGE SCALE GENOMIC DNA]</scope>
    <source>
        <strain evidence="5 6">IMCC25680</strain>
    </source>
</reference>
<dbReference type="PANTHER" id="PTHR43833">
    <property type="entry name" value="POTASSIUM CHANNEL PROTEIN 2-RELATED-RELATED"/>
    <property type="match status" value="1"/>
</dbReference>
<feature type="domain" description="RCK N-terminal" evidence="3">
    <location>
        <begin position="123"/>
        <end position="240"/>
    </location>
</feature>
<keyword evidence="5" id="KW-0813">Transport</keyword>
<dbReference type="PROSITE" id="PS51202">
    <property type="entry name" value="RCK_C"/>
    <property type="match status" value="1"/>
</dbReference>
<protein>
    <submittedName>
        <fullName evidence="5">Potassium channel protein</fullName>
    </submittedName>
</protein>
<dbReference type="InterPro" id="IPR003148">
    <property type="entry name" value="RCK_N"/>
</dbReference>
<dbReference type="SUPFAM" id="SSF116726">
    <property type="entry name" value="TrkA C-terminal domain-like"/>
    <property type="match status" value="1"/>
</dbReference>
<dbReference type="Pfam" id="PF02080">
    <property type="entry name" value="TrkA_C"/>
    <property type="match status" value="1"/>
</dbReference>
<dbReference type="GO" id="GO:0008324">
    <property type="term" value="F:monoatomic cation transmembrane transporter activity"/>
    <property type="evidence" value="ECO:0007669"/>
    <property type="project" value="InterPro"/>
</dbReference>
<accession>A0A847SGD9</accession>
<dbReference type="InterPro" id="IPR036721">
    <property type="entry name" value="RCK_C_sf"/>
</dbReference>
<dbReference type="InterPro" id="IPR036291">
    <property type="entry name" value="NAD(P)-bd_dom_sf"/>
</dbReference>
<keyword evidence="2" id="KW-1133">Transmembrane helix</keyword>
<dbReference type="InterPro" id="IPR050721">
    <property type="entry name" value="Trk_Ktr_HKT_K-transport"/>
</dbReference>
<dbReference type="Gene3D" id="1.10.287.70">
    <property type="match status" value="1"/>
</dbReference>
<dbReference type="Pfam" id="PF02254">
    <property type="entry name" value="TrkA_N"/>
    <property type="match status" value="1"/>
</dbReference>
<dbReference type="EMBL" id="JABAIM010000003">
    <property type="protein sequence ID" value="NLR76318.1"/>
    <property type="molecule type" value="Genomic_DNA"/>
</dbReference>
<keyword evidence="2" id="KW-0472">Membrane</keyword>
<dbReference type="PANTHER" id="PTHR43833:SF9">
    <property type="entry name" value="POTASSIUM CHANNEL PROTEIN YUGO-RELATED"/>
    <property type="match status" value="1"/>
</dbReference>
<evidence type="ECO:0000313" key="5">
    <source>
        <dbReference type="EMBL" id="NLR76318.1"/>
    </source>
</evidence>
<feature type="transmembrane region" description="Helical" evidence="2">
    <location>
        <begin position="23"/>
        <end position="44"/>
    </location>
</feature>
<evidence type="ECO:0000259" key="4">
    <source>
        <dbReference type="PROSITE" id="PS51202"/>
    </source>
</evidence>
<dbReference type="InterPro" id="IPR013099">
    <property type="entry name" value="K_chnl_dom"/>
</dbReference>
<dbReference type="GO" id="GO:0006813">
    <property type="term" value="P:potassium ion transport"/>
    <property type="evidence" value="ECO:0007669"/>
    <property type="project" value="InterPro"/>
</dbReference>
<evidence type="ECO:0000259" key="3">
    <source>
        <dbReference type="PROSITE" id="PS51201"/>
    </source>
</evidence>
<proteinExistence type="predicted"/>
<evidence type="ECO:0000313" key="6">
    <source>
        <dbReference type="Proteomes" id="UP000587991"/>
    </source>
</evidence>
<keyword evidence="6" id="KW-1185">Reference proteome</keyword>
<sequence length="357" mass="39472">MRWLSGVWWWAHRLLHHPLYRKIFWFHGLLLGLLLTGMMGYHLLEDWSWFDSLYMTVITLATIGYGETHPLSDAGRWFTILLIVFGSGLMLYTVSGFITSLLDGDIRKALKHMTLQRTLAGMSGHIILCGYSQTGQYAVDELRRAKRPFVVIDMDPAKLEALQQQQVPCLLGDATSEALLQEAGIERAHGLIATLHHDADNLFVVLTARGLNPALRIIAKAVEESSLKKLKQVGADSVVMPNFIGGLRMVSEMVRPNVVTFLDMVLGSDNQTVRVEELLIPQGSPVAGQSLQALGLGHEEGVSLVALRTGQQSQHIFNPPPSTVLDALDTLILIGDAERIAALNQRLGLAPSHRHRT</sequence>
<dbReference type="Gene3D" id="3.30.70.1450">
    <property type="entry name" value="Regulator of K+ conductance, C-terminal domain"/>
    <property type="match status" value="1"/>
</dbReference>
<comment type="caution">
    <text evidence="5">The sequence shown here is derived from an EMBL/GenBank/DDBJ whole genome shotgun (WGS) entry which is preliminary data.</text>
</comment>
<keyword evidence="5" id="KW-0406">Ion transport</keyword>
<keyword evidence="2" id="KW-0812">Transmembrane</keyword>
<name>A0A847SGD9_9NEIS</name>
<keyword evidence="5" id="KW-0407">Ion channel</keyword>
<dbReference type="GO" id="GO:0005886">
    <property type="term" value="C:plasma membrane"/>
    <property type="evidence" value="ECO:0007669"/>
    <property type="project" value="UniProtKB-SubCell"/>
</dbReference>
<dbReference type="SUPFAM" id="SSF81324">
    <property type="entry name" value="Voltage-gated potassium channels"/>
    <property type="match status" value="1"/>
</dbReference>
<evidence type="ECO:0000256" key="2">
    <source>
        <dbReference type="SAM" id="Phobius"/>
    </source>
</evidence>
<feature type="domain" description="RCK C-terminal" evidence="4">
    <location>
        <begin position="262"/>
        <end position="349"/>
    </location>
</feature>
<dbReference type="Pfam" id="PF07885">
    <property type="entry name" value="Ion_trans_2"/>
    <property type="match status" value="1"/>
</dbReference>
<dbReference type="AlphaFoldDB" id="A0A847SGD9"/>
<dbReference type="Gene3D" id="3.40.50.720">
    <property type="entry name" value="NAD(P)-binding Rossmann-like Domain"/>
    <property type="match status" value="1"/>
</dbReference>
<dbReference type="Proteomes" id="UP000587991">
    <property type="component" value="Unassembled WGS sequence"/>
</dbReference>
<dbReference type="RefSeq" id="WP_168877981.1">
    <property type="nucleotide sequence ID" value="NZ_JABAIM010000003.1"/>
</dbReference>
<dbReference type="SUPFAM" id="SSF51735">
    <property type="entry name" value="NAD(P)-binding Rossmann-fold domains"/>
    <property type="match status" value="1"/>
</dbReference>
<feature type="transmembrane region" description="Helical" evidence="2">
    <location>
        <begin position="77"/>
        <end position="102"/>
    </location>
</feature>
<comment type="subcellular location">
    <subcellularLocation>
        <location evidence="1">Cell membrane</location>
        <topology evidence="1">Multi-pass membrane protein</topology>
    </subcellularLocation>
</comment>
<gene>
    <name evidence="5" type="ORF">HF682_14220</name>
</gene>
<evidence type="ECO:0000256" key="1">
    <source>
        <dbReference type="ARBA" id="ARBA00004651"/>
    </source>
</evidence>
<dbReference type="InterPro" id="IPR006037">
    <property type="entry name" value="RCK_C"/>
</dbReference>
<organism evidence="5 6">
    <name type="scientific">Leeia aquatica</name>
    <dbReference type="NCBI Taxonomy" id="2725557"/>
    <lineage>
        <taxon>Bacteria</taxon>
        <taxon>Pseudomonadati</taxon>
        <taxon>Pseudomonadota</taxon>
        <taxon>Betaproteobacteria</taxon>
        <taxon>Neisseriales</taxon>
        <taxon>Leeiaceae</taxon>
        <taxon>Leeia</taxon>
    </lineage>
</organism>